<evidence type="ECO:0000256" key="5">
    <source>
        <dbReference type="ARBA" id="ARBA00023136"/>
    </source>
</evidence>
<feature type="domain" description="AP complex mu/sigma subunit" evidence="6">
    <location>
        <begin position="52"/>
        <end position="82"/>
    </location>
</feature>
<gene>
    <name evidence="7" type="ORF">NYPRO_LOCUS26490</name>
</gene>
<dbReference type="PANTHER" id="PTHR11753">
    <property type="entry name" value="ADAPTOR COMPLEXES SMALL SUBUNIT FAMILY"/>
    <property type="match status" value="1"/>
</dbReference>
<evidence type="ECO:0000259" key="6">
    <source>
        <dbReference type="Pfam" id="PF01217"/>
    </source>
</evidence>
<dbReference type="InterPro" id="IPR011012">
    <property type="entry name" value="Longin-like_dom_sf"/>
</dbReference>
<dbReference type="GO" id="GO:0015031">
    <property type="term" value="P:protein transport"/>
    <property type="evidence" value="ECO:0007669"/>
    <property type="project" value="UniProtKB-KW"/>
</dbReference>
<evidence type="ECO:0000256" key="1">
    <source>
        <dbReference type="ARBA" id="ARBA00004184"/>
    </source>
</evidence>
<dbReference type="GO" id="GO:0012505">
    <property type="term" value="C:endomembrane system"/>
    <property type="evidence" value="ECO:0007669"/>
    <property type="project" value="UniProtKB-SubCell"/>
</dbReference>
<dbReference type="SUPFAM" id="SSF64356">
    <property type="entry name" value="SNARE-like"/>
    <property type="match status" value="1"/>
</dbReference>
<dbReference type="InterPro" id="IPR022775">
    <property type="entry name" value="AP_mu_sigma_su"/>
</dbReference>
<sequence length="148" mass="15969">MVYANNEILFSLKKEGNLHGKPTSISEVKFVLLGSVNSSVCMCLGGGRLYSKLICRRYVTLYFVFCVHSSESELGILGLVQVHSTLAEMVVGGMVLETNMNEIVNANRCWLAGAGACAIAAVKNMNLPRIPGNITIGDFSMKVPNLPT</sequence>
<dbReference type="AlphaFoldDB" id="A0A811ZZ78"/>
<name>A0A811ZZ78_NYCPR</name>
<evidence type="ECO:0000256" key="4">
    <source>
        <dbReference type="ARBA" id="ARBA00022927"/>
    </source>
</evidence>
<evidence type="ECO:0000313" key="8">
    <source>
        <dbReference type="Proteomes" id="UP000645828"/>
    </source>
</evidence>
<comment type="caution">
    <text evidence="7">The sequence shown here is derived from an EMBL/GenBank/DDBJ whole genome shotgun (WGS) entry which is preliminary data.</text>
</comment>
<dbReference type="EMBL" id="CAJHUB010000784">
    <property type="protein sequence ID" value="CAD7693698.1"/>
    <property type="molecule type" value="Genomic_DNA"/>
</dbReference>
<comment type="subcellular location">
    <subcellularLocation>
        <location evidence="1">Endomembrane system</location>
        <topology evidence="1">Peripheral membrane protein</topology>
    </subcellularLocation>
</comment>
<dbReference type="Pfam" id="PF01217">
    <property type="entry name" value="Clat_adaptor_s"/>
    <property type="match status" value="1"/>
</dbReference>
<protein>
    <submittedName>
        <fullName evidence="7">(raccoon dog) hypothetical protein</fullName>
    </submittedName>
</protein>
<evidence type="ECO:0000256" key="3">
    <source>
        <dbReference type="ARBA" id="ARBA00022448"/>
    </source>
</evidence>
<proteinExistence type="inferred from homology"/>
<dbReference type="InterPro" id="IPR016635">
    <property type="entry name" value="AP_complex_ssu"/>
</dbReference>
<keyword evidence="4" id="KW-0653">Protein transport</keyword>
<keyword evidence="8" id="KW-1185">Reference proteome</keyword>
<evidence type="ECO:0000313" key="7">
    <source>
        <dbReference type="EMBL" id="CAD7693698.1"/>
    </source>
</evidence>
<evidence type="ECO:0000256" key="2">
    <source>
        <dbReference type="ARBA" id="ARBA00006972"/>
    </source>
</evidence>
<dbReference type="Gene3D" id="3.30.450.60">
    <property type="match status" value="1"/>
</dbReference>
<accession>A0A811ZZ78</accession>
<dbReference type="Proteomes" id="UP000645828">
    <property type="component" value="Unassembled WGS sequence"/>
</dbReference>
<comment type="similarity">
    <text evidence="2">Belongs to the adaptor complexes small subunit family.</text>
</comment>
<keyword evidence="5" id="KW-0472">Membrane</keyword>
<keyword evidence="3" id="KW-0813">Transport</keyword>
<organism evidence="7 8">
    <name type="scientific">Nyctereutes procyonoides</name>
    <name type="common">Raccoon dog</name>
    <name type="synonym">Canis procyonoides</name>
    <dbReference type="NCBI Taxonomy" id="34880"/>
    <lineage>
        <taxon>Eukaryota</taxon>
        <taxon>Metazoa</taxon>
        <taxon>Chordata</taxon>
        <taxon>Craniata</taxon>
        <taxon>Vertebrata</taxon>
        <taxon>Euteleostomi</taxon>
        <taxon>Mammalia</taxon>
        <taxon>Eutheria</taxon>
        <taxon>Laurasiatheria</taxon>
        <taxon>Carnivora</taxon>
        <taxon>Caniformia</taxon>
        <taxon>Canidae</taxon>
        <taxon>Nyctereutes</taxon>
    </lineage>
</organism>
<reference evidence="7" key="1">
    <citation type="submission" date="2020-12" db="EMBL/GenBank/DDBJ databases">
        <authorList>
            <consortium name="Molecular Ecology Group"/>
        </authorList>
    </citation>
    <scope>NUCLEOTIDE SEQUENCE</scope>
    <source>
        <strain evidence="7">TBG_1078</strain>
    </source>
</reference>